<proteinExistence type="predicted"/>
<keyword evidence="4" id="KW-1185">Reference proteome</keyword>
<dbReference type="Pfam" id="PF00561">
    <property type="entry name" value="Abhydrolase_1"/>
    <property type="match status" value="1"/>
</dbReference>
<evidence type="ECO:0000256" key="1">
    <source>
        <dbReference type="ARBA" id="ARBA00022801"/>
    </source>
</evidence>
<name>A0A846YLD7_9NOCA</name>
<evidence type="ECO:0000259" key="2">
    <source>
        <dbReference type="Pfam" id="PF00561"/>
    </source>
</evidence>
<reference evidence="3 4" key="1">
    <citation type="submission" date="2020-04" db="EMBL/GenBank/DDBJ databases">
        <title>MicrobeNet Type strains.</title>
        <authorList>
            <person name="Nicholson A.C."/>
        </authorList>
    </citation>
    <scope>NUCLEOTIDE SEQUENCE [LARGE SCALE GENOMIC DNA]</scope>
    <source>
        <strain evidence="3 4">JCM 3332</strain>
    </source>
</reference>
<feature type="domain" description="AB hydrolase-1" evidence="2">
    <location>
        <begin position="24"/>
        <end position="153"/>
    </location>
</feature>
<dbReference type="AlphaFoldDB" id="A0A846YLD7"/>
<evidence type="ECO:0000313" key="4">
    <source>
        <dbReference type="Proteomes" id="UP000570678"/>
    </source>
</evidence>
<accession>A0A846YLD7</accession>
<dbReference type="InterPro" id="IPR000073">
    <property type="entry name" value="AB_hydrolase_1"/>
</dbReference>
<organism evidence="3 4">
    <name type="scientific">Nocardia flavorosea</name>
    <dbReference type="NCBI Taxonomy" id="53429"/>
    <lineage>
        <taxon>Bacteria</taxon>
        <taxon>Bacillati</taxon>
        <taxon>Actinomycetota</taxon>
        <taxon>Actinomycetes</taxon>
        <taxon>Mycobacteriales</taxon>
        <taxon>Nocardiaceae</taxon>
        <taxon>Nocardia</taxon>
    </lineage>
</organism>
<dbReference type="PRINTS" id="PR00111">
    <property type="entry name" value="ABHYDROLASE"/>
</dbReference>
<keyword evidence="1 3" id="KW-0378">Hydrolase</keyword>
<dbReference type="InterPro" id="IPR029058">
    <property type="entry name" value="AB_hydrolase_fold"/>
</dbReference>
<dbReference type="RefSeq" id="WP_063916080.1">
    <property type="nucleotide sequence ID" value="NZ_JAAXOT010000010.1"/>
</dbReference>
<dbReference type="Gene3D" id="3.40.50.1820">
    <property type="entry name" value="alpha/beta hydrolase"/>
    <property type="match status" value="1"/>
</dbReference>
<comment type="caution">
    <text evidence="3">The sequence shown here is derived from an EMBL/GenBank/DDBJ whole genome shotgun (WGS) entry which is preliminary data.</text>
</comment>
<gene>
    <name evidence="3" type="ORF">HGA15_20115</name>
</gene>
<dbReference type="GO" id="GO:0016787">
    <property type="term" value="F:hydrolase activity"/>
    <property type="evidence" value="ECO:0007669"/>
    <property type="project" value="UniProtKB-KW"/>
</dbReference>
<dbReference type="Proteomes" id="UP000570678">
    <property type="component" value="Unassembled WGS sequence"/>
</dbReference>
<dbReference type="PANTHER" id="PTHR43798">
    <property type="entry name" value="MONOACYLGLYCEROL LIPASE"/>
    <property type="match status" value="1"/>
</dbReference>
<dbReference type="GO" id="GO:0016020">
    <property type="term" value="C:membrane"/>
    <property type="evidence" value="ECO:0007669"/>
    <property type="project" value="TreeGrafter"/>
</dbReference>
<sequence length="285" mass="30830">MGVRFGYADTSFGQLHYAEQGSGPVLLLLHQTPRSWDEFRELIPLLASGHRVIAMDMVGFGASAALPAPQTIEMFAAGAWALLDELGIPRVAVLGHHTGAAVALEMAAAHPGRVEAVILSSCPWVDQAHRAGRSGGGTVDRAERTPDGRHLGTLWELRRPYYPQPGTDLLDRFMHDALTYGLDPAEGHRACARYRMEERIGAVRAPVLLLGAAADPFSIGNLPTLRARLTGAAIVEQVIFAEGTVALIEHEAPRIAGSVRRFLREIRQPFEPRGGGDEPESVQQT</sequence>
<protein>
    <submittedName>
        <fullName evidence="3">Alpha/beta hydrolase</fullName>
    </submittedName>
</protein>
<dbReference type="PANTHER" id="PTHR43798:SF31">
    <property type="entry name" value="AB HYDROLASE SUPERFAMILY PROTEIN YCLE"/>
    <property type="match status" value="1"/>
</dbReference>
<dbReference type="SUPFAM" id="SSF53474">
    <property type="entry name" value="alpha/beta-Hydrolases"/>
    <property type="match status" value="1"/>
</dbReference>
<evidence type="ECO:0000313" key="3">
    <source>
        <dbReference type="EMBL" id="NKY58404.1"/>
    </source>
</evidence>
<dbReference type="EMBL" id="JAAXOT010000010">
    <property type="protein sequence ID" value="NKY58404.1"/>
    <property type="molecule type" value="Genomic_DNA"/>
</dbReference>
<dbReference type="InterPro" id="IPR050266">
    <property type="entry name" value="AB_hydrolase_sf"/>
</dbReference>